<evidence type="ECO:0000256" key="1">
    <source>
        <dbReference type="SAM" id="Coils"/>
    </source>
</evidence>
<dbReference type="InterPro" id="IPR036779">
    <property type="entry name" value="LysM_dom_sf"/>
</dbReference>
<feature type="chain" id="PRO_5003070904" evidence="2">
    <location>
        <begin position="24"/>
        <end position="202"/>
    </location>
</feature>
<dbReference type="STRING" id="583355.Caka_2466"/>
<dbReference type="InterPro" id="IPR018392">
    <property type="entry name" value="LysM"/>
</dbReference>
<dbReference type="EMBL" id="CP001998">
    <property type="protein sequence ID" value="ADE55482.1"/>
    <property type="molecule type" value="Genomic_DNA"/>
</dbReference>
<reference evidence="4 5" key="1">
    <citation type="journal article" date="2010" name="Stand. Genomic Sci.">
        <title>Complete genome sequence of Coraliomargarita akajimensis type strain (04OKA010-24).</title>
        <authorList>
            <person name="Mavromatis K."/>
            <person name="Abt B."/>
            <person name="Brambilla E."/>
            <person name="Lapidus A."/>
            <person name="Copeland A."/>
            <person name="Deshpande S."/>
            <person name="Nolan M."/>
            <person name="Lucas S."/>
            <person name="Tice H."/>
            <person name="Cheng J.F."/>
            <person name="Han C."/>
            <person name="Detter J.C."/>
            <person name="Woyke T."/>
            <person name="Goodwin L."/>
            <person name="Pitluck S."/>
            <person name="Held B."/>
            <person name="Brettin T."/>
            <person name="Tapia R."/>
            <person name="Ivanova N."/>
            <person name="Mikhailova N."/>
            <person name="Pati A."/>
            <person name="Liolios K."/>
            <person name="Chen A."/>
            <person name="Palaniappan K."/>
            <person name="Land M."/>
            <person name="Hauser L."/>
            <person name="Chang Y.J."/>
            <person name="Jeffries C.D."/>
            <person name="Rohde M."/>
            <person name="Goker M."/>
            <person name="Bristow J."/>
            <person name="Eisen J.A."/>
            <person name="Markowitz V."/>
            <person name="Hugenholtz P."/>
            <person name="Klenk H.P."/>
            <person name="Kyrpides N.C."/>
        </authorList>
    </citation>
    <scope>NUCLEOTIDE SEQUENCE [LARGE SCALE GENOMIC DNA]</scope>
    <source>
        <strain evidence="5">DSM 45221 / IAM 15411 / JCM 23193 / KCTC 12865</strain>
    </source>
</reference>
<dbReference type="PROSITE" id="PS51782">
    <property type="entry name" value="LYSM"/>
    <property type="match status" value="1"/>
</dbReference>
<feature type="domain" description="LysM" evidence="3">
    <location>
        <begin position="153"/>
        <end position="198"/>
    </location>
</feature>
<accession>D5ENK6</accession>
<dbReference type="CDD" id="cd00118">
    <property type="entry name" value="LysM"/>
    <property type="match status" value="1"/>
</dbReference>
<dbReference type="Pfam" id="PF01476">
    <property type="entry name" value="LysM"/>
    <property type="match status" value="1"/>
</dbReference>
<evidence type="ECO:0000259" key="3">
    <source>
        <dbReference type="PROSITE" id="PS51782"/>
    </source>
</evidence>
<keyword evidence="1" id="KW-0175">Coiled coil</keyword>
<evidence type="ECO:0000313" key="5">
    <source>
        <dbReference type="Proteomes" id="UP000000925"/>
    </source>
</evidence>
<dbReference type="Proteomes" id="UP000000925">
    <property type="component" value="Chromosome"/>
</dbReference>
<evidence type="ECO:0000256" key="2">
    <source>
        <dbReference type="SAM" id="SignalP"/>
    </source>
</evidence>
<protein>
    <submittedName>
        <fullName evidence="4">Peptidoglycan-binding lysin domain protein</fullName>
    </submittedName>
</protein>
<evidence type="ECO:0000313" key="4">
    <source>
        <dbReference type="EMBL" id="ADE55482.1"/>
    </source>
</evidence>
<dbReference type="PANTHER" id="PTHR33734">
    <property type="entry name" value="LYSM DOMAIN-CONTAINING GPI-ANCHORED PROTEIN 2"/>
    <property type="match status" value="1"/>
</dbReference>
<dbReference type="HOGENOM" id="CLU_116326_0_0_0"/>
<dbReference type="SMART" id="SM00257">
    <property type="entry name" value="LysM"/>
    <property type="match status" value="1"/>
</dbReference>
<name>D5ENK6_CORAD</name>
<dbReference type="KEGG" id="caa:Caka_2466"/>
<dbReference type="eggNOG" id="COG1388">
    <property type="taxonomic scope" value="Bacteria"/>
</dbReference>
<feature type="coiled-coil region" evidence="1">
    <location>
        <begin position="32"/>
        <end position="73"/>
    </location>
</feature>
<keyword evidence="5" id="KW-1185">Reference proteome</keyword>
<organism evidence="4 5">
    <name type="scientific">Coraliomargarita akajimensis (strain DSM 45221 / IAM 15411 / JCM 23193 / KCTC 12865 / 04OKA010-24)</name>
    <dbReference type="NCBI Taxonomy" id="583355"/>
    <lineage>
        <taxon>Bacteria</taxon>
        <taxon>Pseudomonadati</taxon>
        <taxon>Verrucomicrobiota</taxon>
        <taxon>Opitutia</taxon>
        <taxon>Puniceicoccales</taxon>
        <taxon>Coraliomargaritaceae</taxon>
        <taxon>Coraliomargarita</taxon>
    </lineage>
</organism>
<dbReference type="AlphaFoldDB" id="D5ENK6"/>
<gene>
    <name evidence="4" type="ordered locus">Caka_2466</name>
</gene>
<proteinExistence type="predicted"/>
<keyword evidence="2" id="KW-0732">Signal</keyword>
<dbReference type="SUPFAM" id="SSF54106">
    <property type="entry name" value="LysM domain"/>
    <property type="match status" value="1"/>
</dbReference>
<dbReference type="PANTHER" id="PTHR33734:SF22">
    <property type="entry name" value="MEMBRANE-BOUND LYTIC MUREIN TRANSGLYCOSYLASE D"/>
    <property type="match status" value="1"/>
</dbReference>
<dbReference type="Gene3D" id="3.10.350.10">
    <property type="entry name" value="LysM domain"/>
    <property type="match status" value="1"/>
</dbReference>
<sequence>MKLFRPALYTSLLVALISFSPLAAQNDMRVTIANMNQDLAALSQQVKSLRLEIEQMRRDNAKLRSQVAAAQSNSSTQSQLSSLARSLDSLRAEFRAADAAQQKAILSEVNKKLDGLTRQLNKSLEAIANAANTQPNISAPAVSFSDDYPKSGKPYTVRSGDTLSGIARAHGSTVKDIQNANKIVNPARDLQVGQTIFIPIAQ</sequence>
<feature type="signal peptide" evidence="2">
    <location>
        <begin position="1"/>
        <end position="23"/>
    </location>
</feature>
<feature type="coiled-coil region" evidence="1">
    <location>
        <begin position="99"/>
        <end position="133"/>
    </location>
</feature>